<dbReference type="InterPro" id="IPR052440">
    <property type="entry name" value="Trans_Reg/Chrom_Remod"/>
</dbReference>
<dbReference type="InterPro" id="IPR034732">
    <property type="entry name" value="EPHD"/>
</dbReference>
<feature type="compositionally biased region" description="Polar residues" evidence="5">
    <location>
        <begin position="192"/>
        <end position="212"/>
    </location>
</feature>
<evidence type="ECO:0000313" key="9">
    <source>
        <dbReference type="Proteomes" id="UP000015101"/>
    </source>
</evidence>
<dbReference type="EnsemblMetazoa" id="HelroT194141">
    <property type="protein sequence ID" value="HelroP194141"/>
    <property type="gene ID" value="HelroG194141"/>
</dbReference>
<dbReference type="PROSITE" id="PS51805">
    <property type="entry name" value="EPHD"/>
    <property type="match status" value="1"/>
</dbReference>
<evidence type="ECO:0000313" key="8">
    <source>
        <dbReference type="EnsemblMetazoa" id="HelroP194141"/>
    </source>
</evidence>
<dbReference type="InParanoid" id="T1FVR2"/>
<dbReference type="CDD" id="cd15668">
    <property type="entry name" value="ePHD_RAI1_like"/>
    <property type="match status" value="1"/>
</dbReference>
<dbReference type="GO" id="GO:0008270">
    <property type="term" value="F:zinc ion binding"/>
    <property type="evidence" value="ECO:0007669"/>
    <property type="project" value="UniProtKB-KW"/>
</dbReference>
<keyword evidence="1" id="KW-0597">Phosphoprotein</keyword>
<feature type="compositionally biased region" description="Basic and acidic residues" evidence="5">
    <location>
        <begin position="138"/>
        <end position="151"/>
    </location>
</feature>
<dbReference type="PANTHER" id="PTHR14955:SF4">
    <property type="entry name" value="PHD-TYPE DOMAIN-CONTAINING PROTEIN"/>
    <property type="match status" value="1"/>
</dbReference>
<dbReference type="GeneID" id="20212908"/>
<keyword evidence="3" id="KW-0863">Zinc-finger</keyword>
<organism evidence="8 9">
    <name type="scientific">Helobdella robusta</name>
    <name type="common">Californian leech</name>
    <dbReference type="NCBI Taxonomy" id="6412"/>
    <lineage>
        <taxon>Eukaryota</taxon>
        <taxon>Metazoa</taxon>
        <taxon>Spiralia</taxon>
        <taxon>Lophotrochozoa</taxon>
        <taxon>Annelida</taxon>
        <taxon>Clitellata</taxon>
        <taxon>Hirudinea</taxon>
        <taxon>Rhynchobdellida</taxon>
        <taxon>Glossiphoniidae</taxon>
        <taxon>Helobdella</taxon>
    </lineage>
</organism>
<evidence type="ECO:0000256" key="1">
    <source>
        <dbReference type="ARBA" id="ARBA00022553"/>
    </source>
</evidence>
<dbReference type="Pfam" id="PF13771">
    <property type="entry name" value="zf-HC5HC2H"/>
    <property type="match status" value="1"/>
</dbReference>
<dbReference type="OrthoDB" id="10029243at2759"/>
<reference evidence="8" key="3">
    <citation type="submission" date="2015-06" db="UniProtKB">
        <authorList>
            <consortium name="EnsemblMetazoa"/>
        </authorList>
    </citation>
    <scope>IDENTIFICATION</scope>
</reference>
<feature type="compositionally biased region" description="Polar residues" evidence="5">
    <location>
        <begin position="10"/>
        <end position="40"/>
    </location>
</feature>
<dbReference type="HOGENOM" id="CLU_359136_0_0_1"/>
<feature type="region of interest" description="Disordered" evidence="5">
    <location>
        <begin position="401"/>
        <end position="478"/>
    </location>
</feature>
<keyword evidence="4" id="KW-0862">Zinc</keyword>
<dbReference type="EMBL" id="KB097620">
    <property type="protein sequence ID" value="ESN93349.1"/>
    <property type="molecule type" value="Genomic_DNA"/>
</dbReference>
<feature type="region of interest" description="Disordered" evidence="5">
    <location>
        <begin position="628"/>
        <end position="654"/>
    </location>
</feature>
<protein>
    <recommendedName>
        <fullName evidence="6">PHD-type domain-containing protein</fullName>
    </recommendedName>
</protein>
<accession>T1FVR2</accession>
<feature type="compositionally biased region" description="Polar residues" evidence="5">
    <location>
        <begin position="411"/>
        <end position="420"/>
    </location>
</feature>
<evidence type="ECO:0000256" key="3">
    <source>
        <dbReference type="ARBA" id="ARBA00022771"/>
    </source>
</evidence>
<feature type="compositionally biased region" description="Basic residues" evidence="5">
    <location>
        <begin position="456"/>
        <end position="471"/>
    </location>
</feature>
<evidence type="ECO:0000256" key="2">
    <source>
        <dbReference type="ARBA" id="ARBA00022723"/>
    </source>
</evidence>
<feature type="domain" description="PHD-type" evidence="6">
    <location>
        <begin position="638"/>
        <end position="747"/>
    </location>
</feature>
<dbReference type="PANTHER" id="PTHR14955">
    <property type="entry name" value="RETINOIC ACID INDUCED 1/TRANSCRIPTION FACTOR 20"/>
    <property type="match status" value="1"/>
</dbReference>
<feature type="compositionally biased region" description="Polar residues" evidence="5">
    <location>
        <begin position="173"/>
        <end position="183"/>
    </location>
</feature>
<keyword evidence="9" id="KW-1185">Reference proteome</keyword>
<evidence type="ECO:0000256" key="5">
    <source>
        <dbReference type="SAM" id="MobiDB-lite"/>
    </source>
</evidence>
<proteinExistence type="predicted"/>
<dbReference type="Gene3D" id="3.30.40.10">
    <property type="entry name" value="Zinc/RING finger domain, C3HC4 (zinc finger)"/>
    <property type="match status" value="1"/>
</dbReference>
<dbReference type="AlphaFoldDB" id="T1FVR2"/>
<dbReference type="STRING" id="6412.T1FVR2"/>
<dbReference type="CTD" id="20212908"/>
<gene>
    <name evidence="8" type="primary">20212908</name>
    <name evidence="7" type="ORF">HELRODRAFT_194141</name>
</gene>
<evidence type="ECO:0000313" key="7">
    <source>
        <dbReference type="EMBL" id="ESN93349.1"/>
    </source>
</evidence>
<feature type="region of interest" description="Disordered" evidence="5">
    <location>
        <begin position="490"/>
        <end position="512"/>
    </location>
</feature>
<dbReference type="Proteomes" id="UP000015101">
    <property type="component" value="Unassembled WGS sequence"/>
</dbReference>
<name>T1FVR2_HELRO</name>
<evidence type="ECO:0000256" key="4">
    <source>
        <dbReference type="ARBA" id="ARBA00022833"/>
    </source>
</evidence>
<dbReference type="KEGG" id="hro:HELRODRAFT_194141"/>
<evidence type="ECO:0000259" key="6">
    <source>
        <dbReference type="PROSITE" id="PS51805"/>
    </source>
</evidence>
<dbReference type="eggNOG" id="KOG1084">
    <property type="taxonomic scope" value="Eukaryota"/>
</dbReference>
<sequence length="780" mass="87437">MTTELAVMMSKTSNSGNNHNGQLNTTQSDTFSIESDSNGADSPKDIIEDICGKLENNTSTNNKRKLDPDTTTPVNGRKKLKNYDDDLIASSDDKGRGKRVRKPTKRSNYLDDYIDEEDEKKIEKSESCYSRVVAANKSDWRHTKDSRDKTYRPTYRHPRTNNSHNTNNKDDTTASTSNKSIVNNCKHDNDGQRNSSISISTKPQNTTKSSSLGEKVENLFENYSPNYSKPDNIITSEAVKITTCIPTTTVNGQSKILVEDISSEEYFVKHVYQRNDDNADHPLMPFNMPEQFTEEVNEVDDLEGLTIIDISLSDEEMDGRRAANDQNLKLLNLKMLKTNNSNVEENIDLIDNEDNCKIADTSFNTMTATEENSIHDLDDSSSCDFDTNNKLPTLQQSLQKTEIASPERQKNVSLASSHIPSTPAAIKSGTVERDSTSKQPTRPKKTARNRQQATKPNKRNTSRLKKDRRKNKLDDYYDEEDQINSKIVSRFVNKQPHRNSHQNNNSSKFDRRKLADNSHSALVGPYIHCKTSKDLPTICKIMNDPTETDTTLGTARYSMLSSESCSSKAASQMIANVPWKCIFCCHGSCHVTLGDLYGPYIPQQTNIMLTPNIELIKQQNTSPRLVAEISTSDKSNSGSSRKLSQKSNDKTSSQLHVLPNGLPMEMWVHGECAVWAGGVCVAGGRVKGLEEAALVALNSICCVCHQRGATVGCMVKGCSQKYHFICGKSVDCAFQEENFSLLCPKHKTKPIRTYKPVTMNHHQIYITYCNLTLLRSKFCF</sequence>
<feature type="compositionally biased region" description="Basic and acidic residues" evidence="5">
    <location>
        <begin position="42"/>
        <end position="52"/>
    </location>
</feature>
<dbReference type="EMBL" id="AMQM01007465">
    <property type="status" value="NOT_ANNOTATED_CDS"/>
    <property type="molecule type" value="Genomic_DNA"/>
</dbReference>
<dbReference type="InterPro" id="IPR013083">
    <property type="entry name" value="Znf_RING/FYVE/PHD"/>
</dbReference>
<feature type="region of interest" description="Disordered" evidence="5">
    <location>
        <begin position="1"/>
        <end position="104"/>
    </location>
</feature>
<feature type="region of interest" description="Disordered" evidence="5">
    <location>
        <begin position="138"/>
        <end position="213"/>
    </location>
</feature>
<reference evidence="9" key="1">
    <citation type="submission" date="2012-12" db="EMBL/GenBank/DDBJ databases">
        <authorList>
            <person name="Hellsten U."/>
            <person name="Grimwood J."/>
            <person name="Chapman J.A."/>
            <person name="Shapiro H."/>
            <person name="Aerts A."/>
            <person name="Otillar R.P."/>
            <person name="Terry A.Y."/>
            <person name="Boore J.L."/>
            <person name="Simakov O."/>
            <person name="Marletaz F."/>
            <person name="Cho S.-J."/>
            <person name="Edsinger-Gonzales E."/>
            <person name="Havlak P."/>
            <person name="Kuo D.-H."/>
            <person name="Larsson T."/>
            <person name="Lv J."/>
            <person name="Arendt D."/>
            <person name="Savage R."/>
            <person name="Osoegawa K."/>
            <person name="de Jong P."/>
            <person name="Lindberg D.R."/>
            <person name="Seaver E.C."/>
            <person name="Weisblat D.A."/>
            <person name="Putnam N.H."/>
            <person name="Grigoriev I.V."/>
            <person name="Rokhsar D.S."/>
        </authorList>
    </citation>
    <scope>NUCLEOTIDE SEQUENCE</scope>
</reference>
<keyword evidence="2" id="KW-0479">Metal-binding</keyword>
<reference evidence="7 9" key="2">
    <citation type="journal article" date="2013" name="Nature">
        <title>Insights into bilaterian evolution from three spiralian genomes.</title>
        <authorList>
            <person name="Simakov O."/>
            <person name="Marletaz F."/>
            <person name="Cho S.J."/>
            <person name="Edsinger-Gonzales E."/>
            <person name="Havlak P."/>
            <person name="Hellsten U."/>
            <person name="Kuo D.H."/>
            <person name="Larsson T."/>
            <person name="Lv J."/>
            <person name="Arendt D."/>
            <person name="Savage R."/>
            <person name="Osoegawa K."/>
            <person name="de Jong P."/>
            <person name="Grimwood J."/>
            <person name="Chapman J.A."/>
            <person name="Shapiro H."/>
            <person name="Aerts A."/>
            <person name="Otillar R.P."/>
            <person name="Terry A.Y."/>
            <person name="Boore J.L."/>
            <person name="Grigoriev I.V."/>
            <person name="Lindberg D.R."/>
            <person name="Seaver E.C."/>
            <person name="Weisblat D.A."/>
            <person name="Putnam N.H."/>
            <person name="Rokhsar D.S."/>
        </authorList>
    </citation>
    <scope>NUCLEOTIDE SEQUENCE</scope>
</reference>
<dbReference type="RefSeq" id="XP_009028616.1">
    <property type="nucleotide sequence ID" value="XM_009030368.1"/>
</dbReference>